<evidence type="ECO:0000256" key="3">
    <source>
        <dbReference type="ARBA" id="ARBA00022679"/>
    </source>
</evidence>
<keyword evidence="7" id="KW-1185">Reference proteome</keyword>
<name>A0A0A1TLG6_9HYPO</name>
<dbReference type="Pfam" id="PF01793">
    <property type="entry name" value="Glyco_transf_15"/>
    <property type="match status" value="1"/>
</dbReference>
<dbReference type="OrthoDB" id="439943at2759"/>
<evidence type="ECO:0000313" key="6">
    <source>
        <dbReference type="EMBL" id="CEJ91805.1"/>
    </source>
</evidence>
<dbReference type="Proteomes" id="UP000039046">
    <property type="component" value="Unassembled WGS sequence"/>
</dbReference>
<evidence type="ECO:0000313" key="7">
    <source>
        <dbReference type="Proteomes" id="UP000039046"/>
    </source>
</evidence>
<dbReference type="HOGENOM" id="CLU_024327_2_1_1"/>
<dbReference type="GO" id="GO:0006487">
    <property type="term" value="P:protein N-linked glycosylation"/>
    <property type="evidence" value="ECO:0007669"/>
    <property type="project" value="TreeGrafter"/>
</dbReference>
<dbReference type="PANTHER" id="PTHR31121:SF2">
    <property type="entry name" value="MANNOSYLTRANSFERASE KTR5-RELATED"/>
    <property type="match status" value="1"/>
</dbReference>
<accession>A0A0A1TLG6</accession>
<keyword evidence="2 6" id="KW-0328">Glycosyltransferase</keyword>
<gene>
    <name evidence="6" type="ORF">VHEMI07496</name>
</gene>
<dbReference type="InterPro" id="IPR002685">
    <property type="entry name" value="Glyco_trans_15"/>
</dbReference>
<evidence type="ECO:0000256" key="5">
    <source>
        <dbReference type="SAM" id="Phobius"/>
    </source>
</evidence>
<dbReference type="AlphaFoldDB" id="A0A0A1TLG6"/>
<keyword evidence="5" id="KW-1133">Transmembrane helix</keyword>
<feature type="transmembrane region" description="Helical" evidence="5">
    <location>
        <begin position="55"/>
        <end position="79"/>
    </location>
</feature>
<keyword evidence="3 6" id="KW-0808">Transferase</keyword>
<feature type="region of interest" description="Disordered" evidence="4">
    <location>
        <begin position="1"/>
        <end position="34"/>
    </location>
</feature>
<dbReference type="EMBL" id="CDHN01000004">
    <property type="protein sequence ID" value="CEJ91805.1"/>
    <property type="molecule type" value="Genomic_DNA"/>
</dbReference>
<dbReference type="GO" id="GO:0016020">
    <property type="term" value="C:membrane"/>
    <property type="evidence" value="ECO:0007669"/>
    <property type="project" value="InterPro"/>
</dbReference>
<evidence type="ECO:0000256" key="2">
    <source>
        <dbReference type="ARBA" id="ARBA00022676"/>
    </source>
</evidence>
<evidence type="ECO:0000256" key="1">
    <source>
        <dbReference type="ARBA" id="ARBA00007677"/>
    </source>
</evidence>
<protein>
    <submittedName>
        <fullName evidence="6">Putative Mannosyltransferase</fullName>
    </submittedName>
</protein>
<sequence length="505" mass="58309">MDLIRRASRMVPGPSSFELLPTNEEKRRGGNNQARGVHPTIAFFRRPLRLRGNSAISVPLGVVVFFPVLVIFLIFVLFIRHPSAPSGPLMPPGAPPGIRKISEKYDKVFETGCREIDNNKPRANATLVILARNKEIDGVVQSMKSMERHFNRWYNYPYTFLNNEEFDDNFKNTVRNYTSANVEFGYVGPDMWGFPAWADPKVAKEGIAKQGDAAVMYGGLESYHSMCRFYSGFFFNHPLLLKYEWYWRVEPEITYFCDITYDPFLEMEKNGKTYGFTIAVKELRETVPNLFRYASAYMRTNNLTSKGLWEMFVEPKPKGEKKIWEPKFPQEAMNTEPGTLPDIDLEAMEGEKYNMCHFWSNFEIARLGWFRSKEYQDFFEMMDRSGGFWMERWGDAPIHSLAAGALLGVEDIHYFRDIGYRHTTIQHCPANAPQRQLPHIPFLEKTTLDSKKRIEEDEYRSRHDEPKTNGVGCRCRCDTDIPDVEGKEGSCTPEWVDVAGGWSSP</sequence>
<proteinExistence type="inferred from homology"/>
<dbReference type="GO" id="GO:0000026">
    <property type="term" value="F:alpha-1,2-mannosyltransferase activity"/>
    <property type="evidence" value="ECO:0007669"/>
    <property type="project" value="TreeGrafter"/>
</dbReference>
<dbReference type="GO" id="GO:0005794">
    <property type="term" value="C:Golgi apparatus"/>
    <property type="evidence" value="ECO:0007669"/>
    <property type="project" value="TreeGrafter"/>
</dbReference>
<dbReference type="STRING" id="1531966.A0A0A1TLG6"/>
<keyword evidence="5" id="KW-0812">Transmembrane</keyword>
<dbReference type="GO" id="GO:0000032">
    <property type="term" value="P:cell wall mannoprotein biosynthetic process"/>
    <property type="evidence" value="ECO:0007669"/>
    <property type="project" value="TreeGrafter"/>
</dbReference>
<dbReference type="InterPro" id="IPR029044">
    <property type="entry name" value="Nucleotide-diphossugar_trans"/>
</dbReference>
<dbReference type="Gene3D" id="3.90.550.10">
    <property type="entry name" value="Spore Coat Polysaccharide Biosynthesis Protein SpsA, Chain A"/>
    <property type="match status" value="1"/>
</dbReference>
<dbReference type="SUPFAM" id="SSF53448">
    <property type="entry name" value="Nucleotide-diphospho-sugar transferases"/>
    <property type="match status" value="1"/>
</dbReference>
<reference evidence="6 7" key="1">
    <citation type="journal article" date="2015" name="Genome Announc.">
        <title>Draft Genome Sequence and Gene Annotation of the Entomopathogenic Fungus Verticillium hemipterigenum.</title>
        <authorList>
            <person name="Horn F."/>
            <person name="Habel A."/>
            <person name="Scharf D.H."/>
            <person name="Dworschak J."/>
            <person name="Brakhage A.A."/>
            <person name="Guthke R."/>
            <person name="Hertweck C."/>
            <person name="Linde J."/>
        </authorList>
    </citation>
    <scope>NUCLEOTIDE SEQUENCE [LARGE SCALE GENOMIC DNA]</scope>
</reference>
<dbReference type="PANTHER" id="PTHR31121">
    <property type="entry name" value="ALPHA-1,2 MANNOSYLTRANSFERASE KTR1"/>
    <property type="match status" value="1"/>
</dbReference>
<organism evidence="6 7">
    <name type="scientific">[Torrubiella] hemipterigena</name>
    <dbReference type="NCBI Taxonomy" id="1531966"/>
    <lineage>
        <taxon>Eukaryota</taxon>
        <taxon>Fungi</taxon>
        <taxon>Dikarya</taxon>
        <taxon>Ascomycota</taxon>
        <taxon>Pezizomycotina</taxon>
        <taxon>Sordariomycetes</taxon>
        <taxon>Hypocreomycetidae</taxon>
        <taxon>Hypocreales</taxon>
        <taxon>Clavicipitaceae</taxon>
        <taxon>Clavicipitaceae incertae sedis</taxon>
        <taxon>'Torrubiella' clade</taxon>
    </lineage>
</organism>
<comment type="similarity">
    <text evidence="1">Belongs to the glycosyltransferase 15 family.</text>
</comment>
<keyword evidence="5" id="KW-0472">Membrane</keyword>
<evidence type="ECO:0000256" key="4">
    <source>
        <dbReference type="SAM" id="MobiDB-lite"/>
    </source>
</evidence>